<dbReference type="AlphaFoldDB" id="A0A4Q9R730"/>
<dbReference type="GO" id="GO:0051287">
    <property type="term" value="F:NAD binding"/>
    <property type="evidence" value="ECO:0007669"/>
    <property type="project" value="InterPro"/>
</dbReference>
<comment type="similarity">
    <text evidence="1 4">Belongs to the D-isomer specific 2-hydroxyacid dehydrogenase family.</text>
</comment>
<evidence type="ECO:0000256" key="1">
    <source>
        <dbReference type="ARBA" id="ARBA00005854"/>
    </source>
</evidence>
<dbReference type="OrthoDB" id="117809at2"/>
<dbReference type="InterPro" id="IPR006139">
    <property type="entry name" value="D-isomer_2_OHA_DH_cat_dom"/>
</dbReference>
<evidence type="ECO:0000256" key="4">
    <source>
        <dbReference type="RuleBase" id="RU003719"/>
    </source>
</evidence>
<evidence type="ECO:0000259" key="5">
    <source>
        <dbReference type="Pfam" id="PF00389"/>
    </source>
</evidence>
<dbReference type="InterPro" id="IPR029753">
    <property type="entry name" value="D-isomer_DH_CS"/>
</dbReference>
<dbReference type="InterPro" id="IPR050857">
    <property type="entry name" value="D-2-hydroxyacid_DH"/>
</dbReference>
<dbReference type="PROSITE" id="PS00671">
    <property type="entry name" value="D_2_HYDROXYACID_DH_3"/>
    <property type="match status" value="1"/>
</dbReference>
<evidence type="ECO:0000259" key="6">
    <source>
        <dbReference type="Pfam" id="PF02826"/>
    </source>
</evidence>
<dbReference type="Proteomes" id="UP000291334">
    <property type="component" value="Unassembled WGS sequence"/>
</dbReference>
<comment type="caution">
    <text evidence="7">The sequence shown here is derived from an EMBL/GenBank/DDBJ whole genome shotgun (WGS) entry which is preliminary data.</text>
</comment>
<feature type="domain" description="D-isomer specific 2-hydroxyacid dehydrogenase NAD-binding" evidence="6">
    <location>
        <begin position="115"/>
        <end position="286"/>
    </location>
</feature>
<dbReference type="EMBL" id="QJUL01000004">
    <property type="protein sequence ID" value="TBU96354.1"/>
    <property type="molecule type" value="Genomic_DNA"/>
</dbReference>
<dbReference type="RefSeq" id="WP_131177441.1">
    <property type="nucleotide sequence ID" value="NZ_QJUL01000004.1"/>
</dbReference>
<accession>A0A4Q9R730</accession>
<evidence type="ECO:0000313" key="7">
    <source>
        <dbReference type="EMBL" id="TBU96354.1"/>
    </source>
</evidence>
<dbReference type="SUPFAM" id="SSF51735">
    <property type="entry name" value="NAD(P)-binding Rossmann-fold domains"/>
    <property type="match status" value="1"/>
</dbReference>
<evidence type="ECO:0000256" key="2">
    <source>
        <dbReference type="ARBA" id="ARBA00023002"/>
    </source>
</evidence>
<evidence type="ECO:0000313" key="9">
    <source>
        <dbReference type="Proteomes" id="UP000291334"/>
    </source>
</evidence>
<keyword evidence="9" id="KW-1185">Reference proteome</keyword>
<organism evidence="7 10">
    <name type="scientific">Phytopseudomonas dryadis</name>
    <dbReference type="NCBI Taxonomy" id="2487520"/>
    <lineage>
        <taxon>Bacteria</taxon>
        <taxon>Pseudomonadati</taxon>
        <taxon>Pseudomonadota</taxon>
        <taxon>Gammaproteobacteria</taxon>
        <taxon>Pseudomonadales</taxon>
        <taxon>Pseudomonadaceae</taxon>
        <taxon>Phytopseudomonas</taxon>
    </lineage>
</organism>
<dbReference type="EMBL" id="QJUM01000035">
    <property type="protein sequence ID" value="TBV00884.1"/>
    <property type="molecule type" value="Genomic_DNA"/>
</dbReference>
<dbReference type="Pfam" id="PF02826">
    <property type="entry name" value="2-Hacid_dh_C"/>
    <property type="match status" value="1"/>
</dbReference>
<dbReference type="PANTHER" id="PTHR42789:SF1">
    <property type="entry name" value="D-ISOMER SPECIFIC 2-HYDROXYACID DEHYDROGENASE FAMILY PROTEIN (AFU_ORTHOLOGUE AFUA_6G10090)"/>
    <property type="match status" value="1"/>
</dbReference>
<evidence type="ECO:0000313" key="8">
    <source>
        <dbReference type="EMBL" id="TBV00884.1"/>
    </source>
</evidence>
<keyword evidence="3" id="KW-0520">NAD</keyword>
<dbReference type="Gene3D" id="3.40.50.720">
    <property type="entry name" value="NAD(P)-binding Rossmann-like Domain"/>
    <property type="match status" value="2"/>
</dbReference>
<dbReference type="Proteomes" id="UP000293172">
    <property type="component" value="Unassembled WGS sequence"/>
</dbReference>
<reference evidence="9 10" key="1">
    <citation type="submission" date="2018-06" db="EMBL/GenBank/DDBJ databases">
        <title>Three novel Pseudomonas species isolated from symptomatic oak.</title>
        <authorList>
            <person name="Bueno-Gonzalez V."/>
            <person name="Brady C."/>
        </authorList>
    </citation>
    <scope>NUCLEOTIDE SEQUENCE [LARGE SCALE GENOMIC DNA]</scope>
    <source>
        <strain evidence="8 9">P26B</strain>
        <strain evidence="7 10">P6B</strain>
    </source>
</reference>
<dbReference type="GO" id="GO:0016616">
    <property type="term" value="F:oxidoreductase activity, acting on the CH-OH group of donors, NAD or NADP as acceptor"/>
    <property type="evidence" value="ECO:0007669"/>
    <property type="project" value="InterPro"/>
</dbReference>
<dbReference type="SUPFAM" id="SSF52283">
    <property type="entry name" value="Formate/glycerate dehydrogenase catalytic domain-like"/>
    <property type="match status" value="1"/>
</dbReference>
<gene>
    <name evidence="8" type="ORF">DNK34_22455</name>
    <name evidence="7" type="ORF">DNK44_04170</name>
</gene>
<protein>
    <submittedName>
        <fullName evidence="7">Hydroxyacid dehydrogenase</fullName>
    </submittedName>
</protein>
<evidence type="ECO:0000256" key="3">
    <source>
        <dbReference type="ARBA" id="ARBA00023027"/>
    </source>
</evidence>
<dbReference type="Pfam" id="PF00389">
    <property type="entry name" value="2-Hacid_dh"/>
    <property type="match status" value="1"/>
</dbReference>
<keyword evidence="2 4" id="KW-0560">Oxidoreductase</keyword>
<sequence>MPRILLTYPPSARATWYGDSALNELAQLGELVLRQQEPDLSEDDLLDLARGCELIISDKPTAGTERLFRENHTLVAFLRCAMDIKSIDIAAASRHGVLVTQAGPSFVHAVSELIVAQMINLSRELPHYFADYRRRRTPAQRMGRQLAGMTAGIIGFGNIAATLTPVLQALGLRVLTHDPYLVDTPPGVERVDLETLLGEADQVICLARYSQETDNMANGAFFSKMKPGSFFINASRGGLVDEEALASCLADGHLAGAAIDVGRGYDDQPTATLAYRAEVLATPHIGGMVPEAIACQARQTVQQARLILAGEIPEGAVNPHHARRLARRARS</sequence>
<dbReference type="PANTHER" id="PTHR42789">
    <property type="entry name" value="D-ISOMER SPECIFIC 2-HYDROXYACID DEHYDROGENASE FAMILY PROTEIN (AFU_ORTHOLOGUE AFUA_6G10090)"/>
    <property type="match status" value="1"/>
</dbReference>
<evidence type="ECO:0000313" key="10">
    <source>
        <dbReference type="Proteomes" id="UP000293172"/>
    </source>
</evidence>
<dbReference type="InterPro" id="IPR036291">
    <property type="entry name" value="NAD(P)-bd_dom_sf"/>
</dbReference>
<feature type="domain" description="D-isomer specific 2-hydroxyacid dehydrogenase catalytic" evidence="5">
    <location>
        <begin position="26"/>
        <end position="318"/>
    </location>
</feature>
<proteinExistence type="inferred from homology"/>
<dbReference type="InterPro" id="IPR006140">
    <property type="entry name" value="D-isomer_DH_NAD-bd"/>
</dbReference>
<name>A0A4Q9R730_9GAMM</name>